<accession>A0A0J8B5I3</accession>
<dbReference type="EMBL" id="KQ090572">
    <property type="protein sequence ID" value="KMS95062.1"/>
    <property type="molecule type" value="Genomic_DNA"/>
</dbReference>
<feature type="region of interest" description="Disordered" evidence="1">
    <location>
        <begin position="1"/>
        <end position="92"/>
    </location>
</feature>
<proteinExistence type="predicted"/>
<evidence type="ECO:0000313" key="2">
    <source>
        <dbReference type="EMBL" id="KMS95062.1"/>
    </source>
</evidence>
<protein>
    <submittedName>
        <fullName evidence="2">Uncharacterized protein</fullName>
    </submittedName>
</protein>
<evidence type="ECO:0000313" key="3">
    <source>
        <dbReference type="Proteomes" id="UP000035740"/>
    </source>
</evidence>
<dbReference type="AlphaFoldDB" id="A0A0J8B5I3"/>
<name>A0A0J8B5I3_BETVV</name>
<keyword evidence="3" id="KW-1185">Reference proteome</keyword>
<organism evidence="2 3">
    <name type="scientific">Beta vulgaris subsp. vulgaris</name>
    <name type="common">Beet</name>
    <dbReference type="NCBI Taxonomy" id="3555"/>
    <lineage>
        <taxon>Eukaryota</taxon>
        <taxon>Viridiplantae</taxon>
        <taxon>Streptophyta</taxon>
        <taxon>Embryophyta</taxon>
        <taxon>Tracheophyta</taxon>
        <taxon>Spermatophyta</taxon>
        <taxon>Magnoliopsida</taxon>
        <taxon>eudicotyledons</taxon>
        <taxon>Gunneridae</taxon>
        <taxon>Pentapetalae</taxon>
        <taxon>Caryophyllales</taxon>
        <taxon>Chenopodiaceae</taxon>
        <taxon>Betoideae</taxon>
        <taxon>Beta</taxon>
    </lineage>
</organism>
<evidence type="ECO:0000256" key="1">
    <source>
        <dbReference type="SAM" id="MobiDB-lite"/>
    </source>
</evidence>
<feature type="compositionally biased region" description="Low complexity" evidence="1">
    <location>
        <begin position="58"/>
        <end position="70"/>
    </location>
</feature>
<sequence length="92" mass="9791">MAAAPNTTTTTSHNGGTTTSKGALTAAVKTKATTAHNGSSNERRVRGTQAGEESFGSDNNNFDKNNTKTTRITDEETTGFRLGRKQGTRERD</sequence>
<dbReference type="Gramene" id="KMS95062">
    <property type="protein sequence ID" value="KMS95062"/>
    <property type="gene ID" value="BVRB_012840"/>
</dbReference>
<reference evidence="2 3" key="1">
    <citation type="journal article" date="2014" name="Nature">
        <title>The genome of the recently domesticated crop plant sugar beet (Beta vulgaris).</title>
        <authorList>
            <person name="Dohm J.C."/>
            <person name="Minoche A.E."/>
            <person name="Holtgrawe D."/>
            <person name="Capella-Gutierrez S."/>
            <person name="Zakrzewski F."/>
            <person name="Tafer H."/>
            <person name="Rupp O."/>
            <person name="Sorensen T.R."/>
            <person name="Stracke R."/>
            <person name="Reinhardt R."/>
            <person name="Goesmann A."/>
            <person name="Kraft T."/>
            <person name="Schulz B."/>
            <person name="Stadler P.F."/>
            <person name="Schmidt T."/>
            <person name="Gabaldon T."/>
            <person name="Lehrach H."/>
            <person name="Weisshaar B."/>
            <person name="Himmelbauer H."/>
        </authorList>
    </citation>
    <scope>NUCLEOTIDE SEQUENCE [LARGE SCALE GENOMIC DNA]</scope>
    <source>
        <tissue evidence="2">Taproot</tissue>
    </source>
</reference>
<feature type="compositionally biased region" description="Low complexity" evidence="1">
    <location>
        <begin position="1"/>
        <end position="35"/>
    </location>
</feature>
<dbReference type="Proteomes" id="UP000035740">
    <property type="component" value="Unassembled WGS sequence"/>
</dbReference>
<gene>
    <name evidence="2" type="ORF">BVRB_012840</name>
</gene>